<organism evidence="6 7">
    <name type="scientific">Flammeovirga agarivorans</name>
    <dbReference type="NCBI Taxonomy" id="2726742"/>
    <lineage>
        <taxon>Bacteria</taxon>
        <taxon>Pseudomonadati</taxon>
        <taxon>Bacteroidota</taxon>
        <taxon>Cytophagia</taxon>
        <taxon>Cytophagales</taxon>
        <taxon>Flammeovirgaceae</taxon>
        <taxon>Flammeovirga</taxon>
    </lineage>
</organism>
<dbReference type="AlphaFoldDB" id="A0A7X8XWF1"/>
<proteinExistence type="predicted"/>
<dbReference type="EMBL" id="JABAIL010000003">
    <property type="protein sequence ID" value="NLR92134.1"/>
    <property type="molecule type" value="Genomic_DNA"/>
</dbReference>
<evidence type="ECO:0000313" key="7">
    <source>
        <dbReference type="Proteomes" id="UP000585050"/>
    </source>
</evidence>
<evidence type="ECO:0000256" key="2">
    <source>
        <dbReference type="ARBA" id="ARBA00022729"/>
    </source>
</evidence>
<accession>A0A7X8XWF1</accession>
<comment type="caution">
    <text evidence="6">The sequence shown here is derived from an EMBL/GenBank/DDBJ whole genome shotgun (WGS) entry which is preliminary data.</text>
</comment>
<feature type="chain" id="PRO_5030648143" description="Receptor L-domain domain-containing protein" evidence="5">
    <location>
        <begin position="23"/>
        <end position="575"/>
    </location>
</feature>
<dbReference type="RefSeq" id="WP_168882839.1">
    <property type="nucleotide sequence ID" value="NZ_JABAIL010000003.1"/>
</dbReference>
<keyword evidence="7" id="KW-1185">Reference proteome</keyword>
<reference evidence="6 7" key="1">
    <citation type="submission" date="2020-04" db="EMBL/GenBank/DDBJ databases">
        <title>Flammeovirga sp. SR4, a novel species isolated from seawater.</title>
        <authorList>
            <person name="Wang X."/>
        </authorList>
    </citation>
    <scope>NUCLEOTIDE SEQUENCE [LARGE SCALE GENOMIC DNA]</scope>
    <source>
        <strain evidence="6 7">SR4</strain>
    </source>
</reference>
<name>A0A7X8XWF1_9BACT</name>
<dbReference type="SUPFAM" id="SSF52058">
    <property type="entry name" value="L domain-like"/>
    <property type="match status" value="3"/>
</dbReference>
<feature type="signal peptide" evidence="5">
    <location>
        <begin position="1"/>
        <end position="22"/>
    </location>
</feature>
<feature type="coiled-coil region" evidence="4">
    <location>
        <begin position="18"/>
        <end position="45"/>
    </location>
</feature>
<sequence>MRKQILMSVLAASMFTACTSETADLDSLTERVESIENRLDGIGEEQAASLEETLADIYLQLTTLSDANSDLSGLIADIEALELLLETLQETNADEEDIADVLAQLEALQDKVDGNSDMIDAVEDLVSGEAQVWWGNIATADDVSMFAEGNYKIISGDVYLNSANVLSTLSDVVFVGGNVEVSNIETLDWNVENIGGSLLVVDQVELSSITMDKLKSIGGEFTVVNNSKLATLEVPALAYVNDKLHVDSFISGEDEGGYFEKAYITSFDLTGLVAVNNDVVLNAVGDATITLDALTEVHGDLELTGLSETATLACPELLSVDGNFYVNNNAKLATFEVPKLMTIGNELQFNNNSGGGGVGIGFGGESTGIEYLTTFEELVEVGGGVTIASNQSLTAIDAFNKLESVGSYSTIYIESHPKLTTFTAFNALTEAYNINFFAVENFEDADATLSMDAFNNVESVVNVAIDYITVKLDKFEVFGMLTQLSGTGEFGGQYSPLRIQDEFVGLHMIDYLGWGGLKVYIETPAEAYANWCSFNDVITNKEEGLQMYGDIIFNERVEGVSDFTTVDNSTITSCE</sequence>
<evidence type="ECO:0000313" key="6">
    <source>
        <dbReference type="EMBL" id="NLR92134.1"/>
    </source>
</evidence>
<gene>
    <name evidence="6" type="ORF">HGP29_12985</name>
</gene>
<dbReference type="GO" id="GO:0030313">
    <property type="term" value="C:cell envelope"/>
    <property type="evidence" value="ECO:0007669"/>
    <property type="project" value="UniProtKB-SubCell"/>
</dbReference>
<dbReference type="InterPro" id="IPR051648">
    <property type="entry name" value="CWI-Assembly_Regulator"/>
</dbReference>
<evidence type="ECO:0000256" key="3">
    <source>
        <dbReference type="ARBA" id="ARBA00023180"/>
    </source>
</evidence>
<comment type="subcellular location">
    <subcellularLocation>
        <location evidence="1">Cell envelope</location>
    </subcellularLocation>
</comment>
<dbReference type="PANTHER" id="PTHR31018:SF3">
    <property type="entry name" value="RECEPTOR PROTEIN-TYROSINE KINASE"/>
    <property type="match status" value="1"/>
</dbReference>
<feature type="coiled-coil region" evidence="4">
    <location>
        <begin position="71"/>
        <end position="111"/>
    </location>
</feature>
<keyword evidence="3" id="KW-0325">Glycoprotein</keyword>
<evidence type="ECO:0008006" key="8">
    <source>
        <dbReference type="Google" id="ProtNLM"/>
    </source>
</evidence>
<evidence type="ECO:0000256" key="4">
    <source>
        <dbReference type="SAM" id="Coils"/>
    </source>
</evidence>
<evidence type="ECO:0000256" key="5">
    <source>
        <dbReference type="SAM" id="SignalP"/>
    </source>
</evidence>
<dbReference type="PROSITE" id="PS51257">
    <property type="entry name" value="PROKAR_LIPOPROTEIN"/>
    <property type="match status" value="1"/>
</dbReference>
<keyword evidence="2 5" id="KW-0732">Signal</keyword>
<dbReference type="Proteomes" id="UP000585050">
    <property type="component" value="Unassembled WGS sequence"/>
</dbReference>
<evidence type="ECO:0000256" key="1">
    <source>
        <dbReference type="ARBA" id="ARBA00004196"/>
    </source>
</evidence>
<keyword evidence="4" id="KW-0175">Coiled coil</keyword>
<protein>
    <recommendedName>
        <fullName evidence="8">Receptor L-domain domain-containing protein</fullName>
    </recommendedName>
</protein>
<dbReference type="PANTHER" id="PTHR31018">
    <property type="entry name" value="SPORULATION-SPECIFIC PROTEIN-RELATED"/>
    <property type="match status" value="1"/>
</dbReference>